<dbReference type="EMBL" id="JACHFE010000009">
    <property type="protein sequence ID" value="MBB5322552.1"/>
    <property type="molecule type" value="Genomic_DNA"/>
</dbReference>
<dbReference type="RefSeq" id="WP_183705859.1">
    <property type="nucleotide sequence ID" value="NZ_JACHFE010000009.1"/>
</dbReference>
<protein>
    <recommendedName>
        <fullName evidence="1">Sulfotransferase domain-containing protein</fullName>
    </recommendedName>
</protein>
<dbReference type="InterPro" id="IPR000863">
    <property type="entry name" value="Sulfotransferase_dom"/>
</dbReference>
<dbReference type="GO" id="GO:0008146">
    <property type="term" value="F:sulfotransferase activity"/>
    <property type="evidence" value="ECO:0007669"/>
    <property type="project" value="InterPro"/>
</dbReference>
<evidence type="ECO:0000313" key="3">
    <source>
        <dbReference type="Proteomes" id="UP000591735"/>
    </source>
</evidence>
<sequence>MKRLAKRPTESPILILALVQAATTFLRNGLANALDLPVCRRVSGGVWNQYEVLSPVALGSMRDDCAVAYSHAHPDALNVRILNAALDKVVVNVRDPRQVVVSLVHFIDNHVAGNPSYFRAHGLPDDYLNQPFAWKLAYHLEHTYPMLVDWVRGWTDIADRGCGDTRFLVIQHSEMKADRVAFFRRIYRFYNVSDVDEIEVPPEHDGKNHNYFRSGRNDEWRDILSRPQIQWVNDGLPESLMERFQWAR</sequence>
<accession>A0A840UBZ7</accession>
<evidence type="ECO:0000259" key="1">
    <source>
        <dbReference type="Pfam" id="PF00685"/>
    </source>
</evidence>
<organism evidence="2 3">
    <name type="scientific">Marinobacter oulmenensis</name>
    <dbReference type="NCBI Taxonomy" id="643747"/>
    <lineage>
        <taxon>Bacteria</taxon>
        <taxon>Pseudomonadati</taxon>
        <taxon>Pseudomonadota</taxon>
        <taxon>Gammaproteobacteria</taxon>
        <taxon>Pseudomonadales</taxon>
        <taxon>Marinobacteraceae</taxon>
        <taxon>Marinobacter</taxon>
    </lineage>
</organism>
<dbReference type="Gene3D" id="3.40.50.300">
    <property type="entry name" value="P-loop containing nucleotide triphosphate hydrolases"/>
    <property type="match status" value="1"/>
</dbReference>
<dbReference type="AlphaFoldDB" id="A0A840UBZ7"/>
<name>A0A840UBZ7_9GAMM</name>
<feature type="domain" description="Sulfotransferase" evidence="1">
    <location>
        <begin position="64"/>
        <end position="195"/>
    </location>
</feature>
<dbReference type="Pfam" id="PF00685">
    <property type="entry name" value="Sulfotransfer_1"/>
    <property type="match status" value="1"/>
</dbReference>
<gene>
    <name evidence="2" type="ORF">HNR38_003059</name>
</gene>
<reference evidence="2 3" key="1">
    <citation type="submission" date="2020-08" db="EMBL/GenBank/DDBJ databases">
        <title>Genomic Encyclopedia of Type Strains, Phase IV (KMG-IV): sequencing the most valuable type-strain genomes for metagenomic binning, comparative biology and taxonomic classification.</title>
        <authorList>
            <person name="Goeker M."/>
        </authorList>
    </citation>
    <scope>NUCLEOTIDE SEQUENCE [LARGE SCALE GENOMIC DNA]</scope>
    <source>
        <strain evidence="2 3">DSM 22359</strain>
    </source>
</reference>
<evidence type="ECO:0000313" key="2">
    <source>
        <dbReference type="EMBL" id="MBB5322552.1"/>
    </source>
</evidence>
<comment type="caution">
    <text evidence="2">The sequence shown here is derived from an EMBL/GenBank/DDBJ whole genome shotgun (WGS) entry which is preliminary data.</text>
</comment>
<dbReference type="SUPFAM" id="SSF52540">
    <property type="entry name" value="P-loop containing nucleoside triphosphate hydrolases"/>
    <property type="match status" value="1"/>
</dbReference>
<dbReference type="InterPro" id="IPR027417">
    <property type="entry name" value="P-loop_NTPase"/>
</dbReference>
<dbReference type="Proteomes" id="UP000591735">
    <property type="component" value="Unassembled WGS sequence"/>
</dbReference>
<keyword evidence="3" id="KW-1185">Reference proteome</keyword>
<proteinExistence type="predicted"/>